<sequence>MAPLLYVDHQGEERLPTVPYVYRTPKGQLIDLRLYNTELLRSAMPFLAHILERELRGWFPAFREALVAKLRGFVGKGLSRHLNRIWNYLVKGLVGTVLLVLLFPVVSLVVCSASLVAALLAPLCRFVEQCFGPFAATLARDRGPYRDLEAELSNMVSALKAEVDKRRRELQLGLGVGARQRTRMSAGGLQSALAAGAGLAQQLLPRLPSAYWHERTLEEKDWLGDGRASGKDINFMFHSSSKEDSDDALDDRESKDEEIMDEMFATSRGWCSVDQPVGSLQ</sequence>
<protein>
    <submittedName>
        <fullName evidence="3">Uncharacterized protein</fullName>
    </submittedName>
</protein>
<dbReference type="EMBL" id="JARKHS020006563">
    <property type="protein sequence ID" value="KAK8782529.1"/>
    <property type="molecule type" value="Genomic_DNA"/>
</dbReference>
<keyword evidence="2" id="KW-1133">Transmembrane helix</keyword>
<dbReference type="Pfam" id="PF25228">
    <property type="entry name" value="Lips"/>
    <property type="match status" value="2"/>
</dbReference>
<keyword evidence="2" id="KW-0472">Membrane</keyword>
<evidence type="ECO:0000256" key="2">
    <source>
        <dbReference type="SAM" id="Phobius"/>
    </source>
</evidence>
<comment type="caution">
    <text evidence="3">The sequence shown here is derived from an EMBL/GenBank/DDBJ whole genome shotgun (WGS) entry which is preliminary data.</text>
</comment>
<dbReference type="InterPro" id="IPR057435">
    <property type="entry name" value="Lips"/>
</dbReference>
<accession>A0AAQ4F600</accession>
<name>A0AAQ4F600_AMBAM</name>
<gene>
    <name evidence="3" type="ORF">V5799_016141</name>
</gene>
<feature type="region of interest" description="Disordered" evidence="1">
    <location>
        <begin position="237"/>
        <end position="257"/>
    </location>
</feature>
<proteinExistence type="predicted"/>
<dbReference type="AlphaFoldDB" id="A0AAQ4F600"/>
<organism evidence="3 4">
    <name type="scientific">Amblyomma americanum</name>
    <name type="common">Lone star tick</name>
    <dbReference type="NCBI Taxonomy" id="6943"/>
    <lineage>
        <taxon>Eukaryota</taxon>
        <taxon>Metazoa</taxon>
        <taxon>Ecdysozoa</taxon>
        <taxon>Arthropoda</taxon>
        <taxon>Chelicerata</taxon>
        <taxon>Arachnida</taxon>
        <taxon>Acari</taxon>
        <taxon>Parasitiformes</taxon>
        <taxon>Ixodida</taxon>
        <taxon>Ixodoidea</taxon>
        <taxon>Ixodidae</taxon>
        <taxon>Amblyomminae</taxon>
        <taxon>Amblyomma</taxon>
    </lineage>
</organism>
<reference evidence="3 4" key="1">
    <citation type="journal article" date="2023" name="Arcadia Sci">
        <title>De novo assembly of a long-read Amblyomma americanum tick genome.</title>
        <authorList>
            <person name="Chou S."/>
            <person name="Poskanzer K.E."/>
            <person name="Rollins M."/>
            <person name="Thuy-Boun P.S."/>
        </authorList>
    </citation>
    <scope>NUCLEOTIDE SEQUENCE [LARGE SCALE GENOMIC DNA]</scope>
    <source>
        <strain evidence="3">F_SG_1</strain>
        <tissue evidence="3">Salivary glands</tissue>
    </source>
</reference>
<dbReference type="PANTHER" id="PTHR37686:SF1">
    <property type="entry name" value="LD36006P"/>
    <property type="match status" value="1"/>
</dbReference>
<dbReference type="Proteomes" id="UP001321473">
    <property type="component" value="Unassembled WGS sequence"/>
</dbReference>
<evidence type="ECO:0000256" key="1">
    <source>
        <dbReference type="SAM" id="MobiDB-lite"/>
    </source>
</evidence>
<dbReference type="PANTHER" id="PTHR37686">
    <property type="entry name" value="LD36006P"/>
    <property type="match status" value="1"/>
</dbReference>
<keyword evidence="2" id="KW-0812">Transmembrane</keyword>
<keyword evidence="4" id="KW-1185">Reference proteome</keyword>
<evidence type="ECO:0000313" key="3">
    <source>
        <dbReference type="EMBL" id="KAK8782529.1"/>
    </source>
</evidence>
<evidence type="ECO:0000313" key="4">
    <source>
        <dbReference type="Proteomes" id="UP001321473"/>
    </source>
</evidence>
<feature type="transmembrane region" description="Helical" evidence="2">
    <location>
        <begin position="88"/>
        <end position="121"/>
    </location>
</feature>